<dbReference type="PANTHER" id="PTHR10668">
    <property type="entry name" value="PHYTOENE DEHYDROGENASE"/>
    <property type="match status" value="1"/>
</dbReference>
<evidence type="ECO:0000256" key="2">
    <source>
        <dbReference type="ARBA" id="ARBA00038825"/>
    </source>
</evidence>
<dbReference type="Pfam" id="PF01593">
    <property type="entry name" value="Amino_oxidase"/>
    <property type="match status" value="1"/>
</dbReference>
<organism evidence="5 6">
    <name type="scientific">Intrasporangium calvum (strain ATCC 23552 / DSM 43043 / JCM 3097 / NBRC 12989 / NCIMB 10167 / NRRL B-3866 / 7 KIP)</name>
    <dbReference type="NCBI Taxonomy" id="710696"/>
    <lineage>
        <taxon>Bacteria</taxon>
        <taxon>Bacillati</taxon>
        <taxon>Actinomycetota</taxon>
        <taxon>Actinomycetes</taxon>
        <taxon>Micrococcales</taxon>
        <taxon>Intrasporangiaceae</taxon>
        <taxon>Intrasporangium</taxon>
    </lineage>
</organism>
<dbReference type="Gene3D" id="3.50.50.60">
    <property type="entry name" value="FAD/NAD(P)-binding domain"/>
    <property type="match status" value="2"/>
</dbReference>
<dbReference type="InterPro" id="IPR002937">
    <property type="entry name" value="Amino_oxidase"/>
</dbReference>
<dbReference type="GO" id="GO:0016491">
    <property type="term" value="F:oxidoreductase activity"/>
    <property type="evidence" value="ECO:0007669"/>
    <property type="project" value="InterPro"/>
</dbReference>
<evidence type="ECO:0000256" key="3">
    <source>
        <dbReference type="ARBA" id="ARBA00040298"/>
    </source>
</evidence>
<sequence length="534" mass="56590">MVGSGPNGLVAANLLADAGWRVVVLEAQDEPGGAVKSAEDVRPGWVHDTFSSFYPLAAASPTIQGLGLERHGLEWVRAPASVGHPLPGGRWAVVHPRPEDTAAALDRLHPGDGEAWLRVCALWDRVGADLVGALLTPFPPLRAGLRLGAKVPRLGGLAFARELLLPVRRLGDEWFGGEGPKLLLAGNAAHADIAMDAPGSGLLGLLLAMLGQSHGFPVPRGGAGRLTAALVARFESLGGEIRTGVRVNQVEVRSGRAVGVRLGDGEHIRATRAVVADVSAPALFGGLVPWSQLPDRLRRRMRSFEWDAGTVKIDWALSGPVPWASAPELTPGTVHLADSVGDLAIAGAQLASGRVPDRGLVILGQMAATDPTRAPRGSESLWAYLHVPQRRSRADQAHPEPVDEPRAELVAHQVEERIEEYAPGFRDRVLDRRVLGPAELERRNENLVGGAVNGGTAAIHQQLFWRPVPGWGRPETPVQGLYLASASAHPGGGVHGACGSNAARAALAHDRLERLTARRIRPVGPGPRLGRRQP</sequence>
<evidence type="ECO:0000313" key="5">
    <source>
        <dbReference type="EMBL" id="ADU46989.1"/>
    </source>
</evidence>
<comment type="function">
    <text evidence="1">Probable oxidoreductase that may play a role as regulator of mitochondrial function.</text>
</comment>
<protein>
    <recommendedName>
        <fullName evidence="3">Pyridine nucleotide-disulfide oxidoreductase domain-containing protein 2</fullName>
    </recommendedName>
</protein>
<accession>E6S8M0</accession>
<gene>
    <name evidence="5" type="ordered locus">Intca_0441</name>
</gene>
<evidence type="ECO:0000256" key="1">
    <source>
        <dbReference type="ARBA" id="ARBA00037217"/>
    </source>
</evidence>
<dbReference type="EMBL" id="CP002343">
    <property type="protein sequence ID" value="ADU46989.1"/>
    <property type="molecule type" value="Genomic_DNA"/>
</dbReference>
<keyword evidence="6" id="KW-1185">Reference proteome</keyword>
<dbReference type="PANTHER" id="PTHR10668:SF105">
    <property type="entry name" value="DEHYDROGENASE-RELATED"/>
    <property type="match status" value="1"/>
</dbReference>
<dbReference type="InterPro" id="IPR036188">
    <property type="entry name" value="FAD/NAD-bd_sf"/>
</dbReference>
<evidence type="ECO:0000259" key="4">
    <source>
        <dbReference type="Pfam" id="PF01593"/>
    </source>
</evidence>
<comment type="subunit">
    <text evidence="2">Interacts with COX5B; this interaction may contribute to localize PYROXD2 to the inner face of the inner mitochondrial membrane.</text>
</comment>
<dbReference type="eggNOG" id="COG1233">
    <property type="taxonomic scope" value="Bacteria"/>
</dbReference>
<dbReference type="SUPFAM" id="SSF51905">
    <property type="entry name" value="FAD/NAD(P)-binding domain"/>
    <property type="match status" value="1"/>
</dbReference>
<dbReference type="AlphaFoldDB" id="E6S8M0"/>
<dbReference type="STRING" id="710696.Intca_0441"/>
<dbReference type="Pfam" id="PF13450">
    <property type="entry name" value="NAD_binding_8"/>
    <property type="match status" value="1"/>
</dbReference>
<reference evidence="5 6" key="1">
    <citation type="journal article" date="2010" name="Stand. Genomic Sci.">
        <title>Complete genome sequence of Intrasporangium calvum type strain (7 KIP).</title>
        <authorList>
            <person name="Del Rio T.G."/>
            <person name="Chertkov O."/>
            <person name="Yasawong M."/>
            <person name="Lucas S."/>
            <person name="Deshpande S."/>
            <person name="Cheng J.F."/>
            <person name="Detter C."/>
            <person name="Tapia R."/>
            <person name="Han C."/>
            <person name="Goodwin L."/>
            <person name="Pitluck S."/>
            <person name="Liolios K."/>
            <person name="Ivanova N."/>
            <person name="Mavromatis K."/>
            <person name="Pati A."/>
            <person name="Chen A."/>
            <person name="Palaniappan K."/>
            <person name="Land M."/>
            <person name="Hauser L."/>
            <person name="Chang Y.J."/>
            <person name="Jeffries C.D."/>
            <person name="Rohde M."/>
            <person name="Pukall R."/>
            <person name="Sikorski J."/>
            <person name="Goker M."/>
            <person name="Woyke T."/>
            <person name="Bristow J."/>
            <person name="Eisen J.A."/>
            <person name="Markowitz V."/>
            <person name="Hugenholtz P."/>
            <person name="Kyrpides N.C."/>
            <person name="Klenk H.P."/>
            <person name="Lapidus A."/>
        </authorList>
    </citation>
    <scope>NUCLEOTIDE SEQUENCE [LARGE SCALE GENOMIC DNA]</scope>
    <source>
        <strain evidence="6">ATCC 23552 / DSM 43043 / JCM 3097 / NBRC 12989 / 7 KIP</strain>
    </source>
</reference>
<dbReference type="KEGG" id="ica:Intca_0441"/>
<evidence type="ECO:0000313" key="6">
    <source>
        <dbReference type="Proteomes" id="UP000008914"/>
    </source>
</evidence>
<name>E6S8M0_INTC7</name>
<dbReference type="HOGENOM" id="CLU_019327_1_0_11"/>
<feature type="domain" description="Amine oxidase" evidence="4">
    <location>
        <begin position="204"/>
        <end position="304"/>
    </location>
</feature>
<dbReference type="Proteomes" id="UP000008914">
    <property type="component" value="Chromosome"/>
</dbReference>
<proteinExistence type="predicted"/>